<proteinExistence type="predicted"/>
<evidence type="ECO:0000313" key="6">
    <source>
        <dbReference type="EMBL" id="KAE8714078.1"/>
    </source>
</evidence>
<feature type="domain" description="Protein kinase" evidence="5">
    <location>
        <begin position="151"/>
        <end position="346"/>
    </location>
</feature>
<dbReference type="SUPFAM" id="SSF56112">
    <property type="entry name" value="Protein kinase-like (PK-like)"/>
    <property type="match status" value="1"/>
</dbReference>
<name>A0A6A3BF45_HIBSY</name>
<dbReference type="AlphaFoldDB" id="A0A6A3BF45"/>
<sequence>MISPSSGSFLSGALTFRASFPQGYLNSWIPGPGMSPCLQKWFGVKCHGEGIIGLHLVDLHLSGTVDVQPLLQLRYLRSISLMRNSFTASVCSATHRTKKIDNVRIVSKESVKNEALPVRLPPESIHRRSVEPIRRSKSGSKRDSRHPRVGQASAEVLGNGVLGSAYKAKMTNGLSVVVKRMRGMNRSGKDEFDAEIRRLGKLKHRQVLTPLAYHFRKEEKLIVSEYMPTGSLSFILHGNVITFFTNVHFRYTLNGSSLSESDQNSKFQIMTGKYPSQYPNNDKDGIDIVQRVQTSISENRPLELIDPEIANNASSSNKMLQVLEIGAACIEIDPDNRLSLDEVILG</sequence>
<dbReference type="PANTHER" id="PTHR48007:SF29">
    <property type="entry name" value="POLLEN RECEPTOR-LIKE KINASE 3"/>
    <property type="match status" value="1"/>
</dbReference>
<accession>A0A6A3BF45</accession>
<evidence type="ECO:0000256" key="1">
    <source>
        <dbReference type="ARBA" id="ARBA00004370"/>
    </source>
</evidence>
<dbReference type="InterPro" id="IPR011009">
    <property type="entry name" value="Kinase-like_dom_sf"/>
</dbReference>
<evidence type="ECO:0000259" key="5">
    <source>
        <dbReference type="PROSITE" id="PS50011"/>
    </source>
</evidence>
<dbReference type="InterPro" id="IPR046959">
    <property type="entry name" value="PRK1-6/SRF4-like"/>
</dbReference>
<dbReference type="Pfam" id="PF07714">
    <property type="entry name" value="PK_Tyr_Ser-Thr"/>
    <property type="match status" value="1"/>
</dbReference>
<dbReference type="Gene3D" id="3.80.10.10">
    <property type="entry name" value="Ribonuclease Inhibitor"/>
    <property type="match status" value="1"/>
</dbReference>
<feature type="region of interest" description="Disordered" evidence="4">
    <location>
        <begin position="126"/>
        <end position="150"/>
    </location>
</feature>
<feature type="compositionally biased region" description="Basic residues" evidence="4">
    <location>
        <begin position="135"/>
        <end position="148"/>
    </location>
</feature>
<keyword evidence="3" id="KW-0677">Repeat</keyword>
<evidence type="ECO:0000256" key="2">
    <source>
        <dbReference type="ARBA" id="ARBA00022614"/>
    </source>
</evidence>
<dbReference type="Pfam" id="PF08263">
    <property type="entry name" value="LRRNT_2"/>
    <property type="match status" value="1"/>
</dbReference>
<reference evidence="6" key="1">
    <citation type="submission" date="2019-09" db="EMBL/GenBank/DDBJ databases">
        <title>Draft genome information of white flower Hibiscus syriacus.</title>
        <authorList>
            <person name="Kim Y.-M."/>
        </authorList>
    </citation>
    <scope>NUCLEOTIDE SEQUENCE [LARGE SCALE GENOMIC DNA]</scope>
    <source>
        <strain evidence="6">YM2019G1</strain>
    </source>
</reference>
<dbReference type="SMART" id="SM00219">
    <property type="entry name" value="TyrKc"/>
    <property type="match status" value="1"/>
</dbReference>
<comment type="caution">
    <text evidence="6">The sequence shown here is derived from an EMBL/GenBank/DDBJ whole genome shotgun (WGS) entry which is preliminary data.</text>
</comment>
<evidence type="ECO:0000256" key="3">
    <source>
        <dbReference type="ARBA" id="ARBA00022737"/>
    </source>
</evidence>
<dbReference type="InterPro" id="IPR032675">
    <property type="entry name" value="LRR_dom_sf"/>
</dbReference>
<dbReference type="EMBL" id="VEPZ02000873">
    <property type="protein sequence ID" value="KAE8714078.1"/>
    <property type="molecule type" value="Genomic_DNA"/>
</dbReference>
<gene>
    <name evidence="6" type="ORF">F3Y22_tig00110201pilonHSYRG00202</name>
</gene>
<evidence type="ECO:0000313" key="7">
    <source>
        <dbReference type="Proteomes" id="UP000436088"/>
    </source>
</evidence>
<keyword evidence="7" id="KW-1185">Reference proteome</keyword>
<dbReference type="InterPro" id="IPR001245">
    <property type="entry name" value="Ser-Thr/Tyr_kinase_cat_dom"/>
</dbReference>
<dbReference type="Gene3D" id="3.30.200.20">
    <property type="entry name" value="Phosphorylase Kinase, domain 1"/>
    <property type="match status" value="1"/>
</dbReference>
<dbReference type="GO" id="GO:0005524">
    <property type="term" value="F:ATP binding"/>
    <property type="evidence" value="ECO:0007669"/>
    <property type="project" value="InterPro"/>
</dbReference>
<organism evidence="6 7">
    <name type="scientific">Hibiscus syriacus</name>
    <name type="common">Rose of Sharon</name>
    <dbReference type="NCBI Taxonomy" id="106335"/>
    <lineage>
        <taxon>Eukaryota</taxon>
        <taxon>Viridiplantae</taxon>
        <taxon>Streptophyta</taxon>
        <taxon>Embryophyta</taxon>
        <taxon>Tracheophyta</taxon>
        <taxon>Spermatophyta</taxon>
        <taxon>Magnoliopsida</taxon>
        <taxon>eudicotyledons</taxon>
        <taxon>Gunneridae</taxon>
        <taxon>Pentapetalae</taxon>
        <taxon>rosids</taxon>
        <taxon>malvids</taxon>
        <taxon>Malvales</taxon>
        <taxon>Malvaceae</taxon>
        <taxon>Malvoideae</taxon>
        <taxon>Hibiscus</taxon>
    </lineage>
</organism>
<dbReference type="GO" id="GO:0016020">
    <property type="term" value="C:membrane"/>
    <property type="evidence" value="ECO:0007669"/>
    <property type="project" value="UniProtKB-SubCell"/>
</dbReference>
<dbReference type="InterPro" id="IPR000719">
    <property type="entry name" value="Prot_kinase_dom"/>
</dbReference>
<keyword evidence="2" id="KW-0433">Leucine-rich repeat</keyword>
<dbReference type="GO" id="GO:0004713">
    <property type="term" value="F:protein tyrosine kinase activity"/>
    <property type="evidence" value="ECO:0007669"/>
    <property type="project" value="InterPro"/>
</dbReference>
<dbReference type="PANTHER" id="PTHR48007">
    <property type="entry name" value="LEUCINE-RICH REPEAT RECEPTOR-LIKE PROTEIN KINASE PXC1"/>
    <property type="match status" value="1"/>
</dbReference>
<dbReference type="Gene3D" id="1.10.510.10">
    <property type="entry name" value="Transferase(Phosphotransferase) domain 1"/>
    <property type="match status" value="1"/>
</dbReference>
<evidence type="ECO:0000256" key="4">
    <source>
        <dbReference type="SAM" id="MobiDB-lite"/>
    </source>
</evidence>
<dbReference type="InterPro" id="IPR013210">
    <property type="entry name" value="LRR_N_plant-typ"/>
</dbReference>
<dbReference type="Proteomes" id="UP000436088">
    <property type="component" value="Unassembled WGS sequence"/>
</dbReference>
<dbReference type="PROSITE" id="PS50011">
    <property type="entry name" value="PROTEIN_KINASE_DOM"/>
    <property type="match status" value="1"/>
</dbReference>
<comment type="subcellular location">
    <subcellularLocation>
        <location evidence="1">Membrane</location>
    </subcellularLocation>
</comment>
<dbReference type="InterPro" id="IPR020635">
    <property type="entry name" value="Tyr_kinase_cat_dom"/>
</dbReference>
<protein>
    <recommendedName>
        <fullName evidence="5">Protein kinase domain-containing protein</fullName>
    </recommendedName>
</protein>